<reference evidence="2 3" key="1">
    <citation type="submission" date="2020-08" db="EMBL/GenBank/DDBJ databases">
        <title>Genomic Encyclopedia of Type Strains, Phase III (KMG-III): the genomes of soil and plant-associated and newly described type strains.</title>
        <authorList>
            <person name="Whitman W."/>
        </authorList>
    </citation>
    <scope>NUCLEOTIDE SEQUENCE [LARGE SCALE GENOMIC DNA]</scope>
    <source>
        <strain evidence="2 3">CECT 3146</strain>
    </source>
</reference>
<keyword evidence="3" id="KW-1185">Reference proteome</keyword>
<dbReference type="RefSeq" id="WP_184925978.1">
    <property type="nucleotide sequence ID" value="NZ_BMSQ01000025.1"/>
</dbReference>
<dbReference type="Proteomes" id="UP000549009">
    <property type="component" value="Unassembled WGS sequence"/>
</dbReference>
<dbReference type="Pfam" id="PF03259">
    <property type="entry name" value="Robl_LC7"/>
    <property type="match status" value="1"/>
</dbReference>
<dbReference type="PANTHER" id="PTHR36222:SF1">
    <property type="entry name" value="SERINE PROTEASE INHIBITOR RV3364C"/>
    <property type="match status" value="1"/>
</dbReference>
<feature type="domain" description="Roadblock/LAMTOR2" evidence="1">
    <location>
        <begin position="19"/>
        <end position="113"/>
    </location>
</feature>
<evidence type="ECO:0000313" key="3">
    <source>
        <dbReference type="Proteomes" id="UP000549009"/>
    </source>
</evidence>
<dbReference type="InterPro" id="IPR004942">
    <property type="entry name" value="Roadblock/LAMTOR2_dom"/>
</dbReference>
<evidence type="ECO:0000259" key="1">
    <source>
        <dbReference type="SMART" id="SM00960"/>
    </source>
</evidence>
<dbReference type="EMBL" id="JACHJD010000022">
    <property type="protein sequence ID" value="MBB5108993.1"/>
    <property type="molecule type" value="Genomic_DNA"/>
</dbReference>
<comment type="caution">
    <text evidence="2">The sequence shown here is derived from an EMBL/GenBank/DDBJ whole genome shotgun (WGS) entry which is preliminary data.</text>
</comment>
<proteinExistence type="predicted"/>
<protein>
    <submittedName>
        <fullName evidence="2">Putative regulator of Ras-like GTPase activity (Roadblock/LC7/MglB family)</fullName>
    </submittedName>
</protein>
<dbReference type="Gene3D" id="3.30.450.30">
    <property type="entry name" value="Dynein light chain 2a, cytoplasmic"/>
    <property type="match status" value="1"/>
</dbReference>
<dbReference type="SMART" id="SM00960">
    <property type="entry name" value="Robl_LC7"/>
    <property type="match status" value="1"/>
</dbReference>
<dbReference type="InterPro" id="IPR053141">
    <property type="entry name" value="Mycobact_SerProt_Inhib_Rv3364c"/>
</dbReference>
<dbReference type="PANTHER" id="PTHR36222">
    <property type="entry name" value="SERINE PROTEASE INHIBITOR RV3364C"/>
    <property type="match status" value="1"/>
</dbReference>
<sequence>MRNDDTATPDADVSLHVLQPMLENLVDRVPGVLYAVLASRDGLVKPWAGLEAADAERYSAALAGLQALAEFVFPDADGLGLHSIEHLRGTFVMVHCRNGASPQTAGALLAVMAAPEADLGVVGFEITSWIGSLDEHLTTQLRKAQADED</sequence>
<dbReference type="AlphaFoldDB" id="A0A7W8B296"/>
<dbReference type="SUPFAM" id="SSF103196">
    <property type="entry name" value="Roadblock/LC7 domain"/>
    <property type="match status" value="1"/>
</dbReference>
<name>A0A7W8B296_STRST</name>
<evidence type="ECO:0000313" key="2">
    <source>
        <dbReference type="EMBL" id="MBB5108993.1"/>
    </source>
</evidence>
<gene>
    <name evidence="2" type="ORF">FHS40_008119</name>
</gene>
<accession>A0A7W8B296</accession>
<organism evidence="2 3">
    <name type="scientific">Streptomyces spectabilis</name>
    <dbReference type="NCBI Taxonomy" id="68270"/>
    <lineage>
        <taxon>Bacteria</taxon>
        <taxon>Bacillati</taxon>
        <taxon>Actinomycetota</taxon>
        <taxon>Actinomycetes</taxon>
        <taxon>Kitasatosporales</taxon>
        <taxon>Streptomycetaceae</taxon>
        <taxon>Streptomyces</taxon>
    </lineage>
</organism>